<dbReference type="InterPro" id="IPR050410">
    <property type="entry name" value="CCR4/nocturin_mRNA_transcr"/>
</dbReference>
<evidence type="ECO:0000313" key="3">
    <source>
        <dbReference type="Proteomes" id="UP001595921"/>
    </source>
</evidence>
<organism evidence="2 3">
    <name type="scientific">Halobium salinum</name>
    <dbReference type="NCBI Taxonomy" id="1364940"/>
    <lineage>
        <taxon>Archaea</taxon>
        <taxon>Methanobacteriati</taxon>
        <taxon>Methanobacteriota</taxon>
        <taxon>Stenosarchaea group</taxon>
        <taxon>Halobacteria</taxon>
        <taxon>Halobacteriales</taxon>
        <taxon>Haloferacaceae</taxon>
        <taxon>Halobium</taxon>
    </lineage>
</organism>
<reference evidence="2 3" key="1">
    <citation type="journal article" date="2019" name="Int. J. Syst. Evol. Microbiol.">
        <title>The Global Catalogue of Microorganisms (GCM) 10K type strain sequencing project: providing services to taxonomists for standard genome sequencing and annotation.</title>
        <authorList>
            <consortium name="The Broad Institute Genomics Platform"/>
            <consortium name="The Broad Institute Genome Sequencing Center for Infectious Disease"/>
            <person name="Wu L."/>
            <person name="Ma J."/>
        </authorList>
    </citation>
    <scope>NUCLEOTIDE SEQUENCE [LARGE SCALE GENOMIC DNA]</scope>
    <source>
        <strain evidence="2 3">CGMCC 1.12553</strain>
    </source>
</reference>
<sequence length="270" mass="30147">MVPTQDFPDHAFRVATFNIRYDTPADGDRSWDHRKDRVASLLRFHRPDVVGLQEPLAHQYDFLRERLPEFDWNGVGRVDGAREGEFNPIAARSNQFAVADGGTHWLSEAPGEPGSMAWDASHPRLVTWVELRGPGGRSCYHFNTHFSHRSEHARVESAHLVRELVAEVADGTPALVTGDLNCVEGSEPYAVLTDRDGPGRQLHDAFRAAGEYHHGPHVTFNRFEGDPDRKIDYVFATEGVSVHQHGVVAECWEGPPSSDHMPVMADVSLD</sequence>
<keyword evidence="2" id="KW-0540">Nuclease</keyword>
<evidence type="ECO:0000259" key="1">
    <source>
        <dbReference type="Pfam" id="PF03372"/>
    </source>
</evidence>
<name>A0ABD5PGK1_9EURY</name>
<dbReference type="PANTHER" id="PTHR12121">
    <property type="entry name" value="CARBON CATABOLITE REPRESSOR PROTEIN 4"/>
    <property type="match status" value="1"/>
</dbReference>
<dbReference type="Pfam" id="PF03372">
    <property type="entry name" value="Exo_endo_phos"/>
    <property type="match status" value="1"/>
</dbReference>
<dbReference type="RefSeq" id="WP_267621533.1">
    <property type="nucleotide sequence ID" value="NZ_JAODIW010000006.1"/>
</dbReference>
<protein>
    <submittedName>
        <fullName evidence="2">Endonuclease/exonuclease/phosphatase family protein</fullName>
    </submittedName>
</protein>
<dbReference type="SUPFAM" id="SSF56219">
    <property type="entry name" value="DNase I-like"/>
    <property type="match status" value="1"/>
</dbReference>
<dbReference type="GO" id="GO:0004519">
    <property type="term" value="F:endonuclease activity"/>
    <property type="evidence" value="ECO:0007669"/>
    <property type="project" value="UniProtKB-KW"/>
</dbReference>
<keyword evidence="3" id="KW-1185">Reference proteome</keyword>
<dbReference type="InterPro" id="IPR005135">
    <property type="entry name" value="Endo/exonuclease/phosphatase"/>
</dbReference>
<dbReference type="PANTHER" id="PTHR12121:SF36">
    <property type="entry name" value="ENDONUCLEASE_EXONUCLEASE_PHOSPHATASE DOMAIN-CONTAINING PROTEIN"/>
    <property type="match status" value="1"/>
</dbReference>
<dbReference type="InterPro" id="IPR036691">
    <property type="entry name" value="Endo/exonu/phosph_ase_sf"/>
</dbReference>
<gene>
    <name evidence="2" type="ORF">ACFO0N_17075</name>
</gene>
<feature type="domain" description="Endonuclease/exonuclease/phosphatase" evidence="1">
    <location>
        <begin position="15"/>
        <end position="260"/>
    </location>
</feature>
<keyword evidence="2" id="KW-0378">Hydrolase</keyword>
<proteinExistence type="predicted"/>
<accession>A0ABD5PGK1</accession>
<dbReference type="Proteomes" id="UP001595921">
    <property type="component" value="Unassembled WGS sequence"/>
</dbReference>
<keyword evidence="2" id="KW-0255">Endonuclease</keyword>
<dbReference type="AlphaFoldDB" id="A0ABD5PGK1"/>
<dbReference type="Gene3D" id="3.60.10.10">
    <property type="entry name" value="Endonuclease/exonuclease/phosphatase"/>
    <property type="match status" value="1"/>
</dbReference>
<comment type="caution">
    <text evidence="2">The sequence shown here is derived from an EMBL/GenBank/DDBJ whole genome shotgun (WGS) entry which is preliminary data.</text>
</comment>
<dbReference type="EMBL" id="JBHSDS010000008">
    <property type="protein sequence ID" value="MFC4359659.1"/>
    <property type="molecule type" value="Genomic_DNA"/>
</dbReference>
<dbReference type="CDD" id="cd09083">
    <property type="entry name" value="EEP-1"/>
    <property type="match status" value="1"/>
</dbReference>
<evidence type="ECO:0000313" key="2">
    <source>
        <dbReference type="EMBL" id="MFC4359659.1"/>
    </source>
</evidence>